<dbReference type="AlphaFoldDB" id="A0A0F9KCU2"/>
<accession>A0A0F9KCU2</accession>
<organism evidence="1">
    <name type="scientific">marine sediment metagenome</name>
    <dbReference type="NCBI Taxonomy" id="412755"/>
    <lineage>
        <taxon>unclassified sequences</taxon>
        <taxon>metagenomes</taxon>
        <taxon>ecological metagenomes</taxon>
    </lineage>
</organism>
<protein>
    <submittedName>
        <fullName evidence="1">Uncharacterized protein</fullName>
    </submittedName>
</protein>
<dbReference type="EMBL" id="LAZR01015441">
    <property type="protein sequence ID" value="KKM13160.1"/>
    <property type="molecule type" value="Genomic_DNA"/>
</dbReference>
<sequence length="64" mass="7356">MIPDWIKAVYRRVLTLNDSAEHIRILTNNEGKWVITDPDPPLHVVGKIPFSISLQEYIDGLQND</sequence>
<name>A0A0F9KCU2_9ZZZZ</name>
<proteinExistence type="predicted"/>
<evidence type="ECO:0000313" key="1">
    <source>
        <dbReference type="EMBL" id="KKM13160.1"/>
    </source>
</evidence>
<comment type="caution">
    <text evidence="1">The sequence shown here is derived from an EMBL/GenBank/DDBJ whole genome shotgun (WGS) entry which is preliminary data.</text>
</comment>
<gene>
    <name evidence="1" type="ORF">LCGC14_1719140</name>
</gene>
<reference evidence="1" key="1">
    <citation type="journal article" date="2015" name="Nature">
        <title>Complex archaea that bridge the gap between prokaryotes and eukaryotes.</title>
        <authorList>
            <person name="Spang A."/>
            <person name="Saw J.H."/>
            <person name="Jorgensen S.L."/>
            <person name="Zaremba-Niedzwiedzka K."/>
            <person name="Martijn J."/>
            <person name="Lind A.E."/>
            <person name="van Eijk R."/>
            <person name="Schleper C."/>
            <person name="Guy L."/>
            <person name="Ettema T.J."/>
        </authorList>
    </citation>
    <scope>NUCLEOTIDE SEQUENCE</scope>
</reference>